<reference evidence="6" key="2">
    <citation type="journal article" date="2013" name="Nat. Genet.">
        <title>The draft genomes of soft-shell turtle and green sea turtle yield insights into the development and evolution of the turtle-specific body plan.</title>
        <authorList>
            <person name="Wang Z."/>
            <person name="Pascual-Anaya J."/>
            <person name="Zadissa A."/>
            <person name="Li W."/>
            <person name="Niimura Y."/>
            <person name="Huang Z."/>
            <person name="Li C."/>
            <person name="White S."/>
            <person name="Xiong Z."/>
            <person name="Fang D."/>
            <person name="Wang B."/>
            <person name="Ming Y."/>
            <person name="Chen Y."/>
            <person name="Zheng Y."/>
            <person name="Kuraku S."/>
            <person name="Pignatelli M."/>
            <person name="Herrero J."/>
            <person name="Beal K."/>
            <person name="Nozawa M."/>
            <person name="Li Q."/>
            <person name="Wang J."/>
            <person name="Zhang H."/>
            <person name="Yu L."/>
            <person name="Shigenobu S."/>
            <person name="Wang J."/>
            <person name="Liu J."/>
            <person name="Flicek P."/>
            <person name="Searle S."/>
            <person name="Wang J."/>
            <person name="Kuratani S."/>
            <person name="Yin Y."/>
            <person name="Aken B."/>
            <person name="Zhang G."/>
            <person name="Irie N."/>
        </authorList>
    </citation>
    <scope>NUCLEOTIDE SEQUENCE [LARGE SCALE GENOMIC DNA]</scope>
    <source>
        <strain evidence="6">Daiwa-1</strain>
    </source>
</reference>
<name>K7FZF8_PELSI</name>
<evidence type="ECO:0000256" key="2">
    <source>
        <dbReference type="ARBA" id="ARBA00022729"/>
    </source>
</evidence>
<dbReference type="PANTHER" id="PTHR10517">
    <property type="entry name" value="FOLATE RECEPTOR"/>
    <property type="match status" value="1"/>
</dbReference>
<keyword evidence="3" id="KW-1015">Disulfide bond</keyword>
<dbReference type="GO" id="GO:1902444">
    <property type="term" value="F:riboflavin binding"/>
    <property type="evidence" value="ECO:0007669"/>
    <property type="project" value="TreeGrafter"/>
</dbReference>
<evidence type="ECO:0000313" key="6">
    <source>
        <dbReference type="Proteomes" id="UP000007267"/>
    </source>
</evidence>
<dbReference type="Pfam" id="PF03024">
    <property type="entry name" value="Folate_rec"/>
    <property type="match status" value="1"/>
</dbReference>
<evidence type="ECO:0000256" key="1">
    <source>
        <dbReference type="ARBA" id="ARBA00007932"/>
    </source>
</evidence>
<dbReference type="GeneTree" id="ENSGT00950000183144"/>
<comment type="similarity">
    <text evidence="1">Belongs to the folate receptor family.</text>
</comment>
<dbReference type="GO" id="GO:0032217">
    <property type="term" value="F:riboflavin transmembrane transporter activity"/>
    <property type="evidence" value="ECO:0007669"/>
    <property type="project" value="TreeGrafter"/>
</dbReference>
<dbReference type="HOGENOM" id="CLU_1566821_0_0_1"/>
<dbReference type="Proteomes" id="UP000007267">
    <property type="component" value="Unassembled WGS sequence"/>
</dbReference>
<dbReference type="eggNOG" id="ENOG502RYYP">
    <property type="taxonomic scope" value="Eukaryota"/>
</dbReference>
<dbReference type="PANTHER" id="PTHR10517:SF19">
    <property type="entry name" value="RETBINDIN"/>
    <property type="match status" value="1"/>
</dbReference>
<reference evidence="5" key="3">
    <citation type="submission" date="2025-08" db="UniProtKB">
        <authorList>
            <consortium name="Ensembl"/>
        </authorList>
    </citation>
    <scope>IDENTIFICATION</scope>
</reference>
<dbReference type="GO" id="GO:0009897">
    <property type="term" value="C:external side of plasma membrane"/>
    <property type="evidence" value="ECO:0007669"/>
    <property type="project" value="TreeGrafter"/>
</dbReference>
<evidence type="ECO:0000259" key="4">
    <source>
        <dbReference type="Pfam" id="PF03024"/>
    </source>
</evidence>
<proteinExistence type="inferred from homology"/>
<dbReference type="Ensembl" id="ENSPSIT00000013481.1">
    <property type="protein sequence ID" value="ENSPSIP00000013418.1"/>
    <property type="gene ID" value="ENSPSIG00000012044.1"/>
</dbReference>
<reference evidence="6" key="1">
    <citation type="submission" date="2011-10" db="EMBL/GenBank/DDBJ databases">
        <authorList>
            <consortium name="Soft-shell Turtle Genome Consortium"/>
        </authorList>
    </citation>
    <scope>NUCLEOTIDE SEQUENCE [LARGE SCALE GENOMIC DNA]</scope>
    <source>
        <strain evidence="6">Daiwa-1</strain>
    </source>
</reference>
<dbReference type="AlphaFoldDB" id="K7FZF8"/>
<keyword evidence="6" id="KW-1185">Reference proteome</keyword>
<dbReference type="GO" id="GO:0038023">
    <property type="term" value="F:signaling receptor activity"/>
    <property type="evidence" value="ECO:0007669"/>
    <property type="project" value="TreeGrafter"/>
</dbReference>
<dbReference type="InterPro" id="IPR018143">
    <property type="entry name" value="Folate_rcpt-like"/>
</dbReference>
<accession>K7FZF8</accession>
<organism evidence="5 6">
    <name type="scientific">Pelodiscus sinensis</name>
    <name type="common">Chinese softshell turtle</name>
    <name type="synonym">Trionyx sinensis</name>
    <dbReference type="NCBI Taxonomy" id="13735"/>
    <lineage>
        <taxon>Eukaryota</taxon>
        <taxon>Metazoa</taxon>
        <taxon>Chordata</taxon>
        <taxon>Craniata</taxon>
        <taxon>Vertebrata</taxon>
        <taxon>Euteleostomi</taxon>
        <taxon>Archelosauria</taxon>
        <taxon>Testudinata</taxon>
        <taxon>Testudines</taxon>
        <taxon>Cryptodira</taxon>
        <taxon>Trionychia</taxon>
        <taxon>Trionychidae</taxon>
        <taxon>Pelodiscus</taxon>
    </lineage>
</organism>
<evidence type="ECO:0000256" key="3">
    <source>
        <dbReference type="ARBA" id="ARBA00023157"/>
    </source>
</evidence>
<dbReference type="EMBL" id="AGCU01011242">
    <property type="status" value="NOT_ANNOTATED_CDS"/>
    <property type="molecule type" value="Genomic_DNA"/>
</dbReference>
<evidence type="ECO:0000313" key="5">
    <source>
        <dbReference type="Ensembl" id="ENSPSIP00000013418.1"/>
    </source>
</evidence>
<protein>
    <recommendedName>
        <fullName evidence="4">Folate receptor-like domain-containing protein</fullName>
    </recommendedName>
</protein>
<reference evidence="5" key="4">
    <citation type="submission" date="2025-09" db="UniProtKB">
        <authorList>
            <consortium name="Ensembl"/>
        </authorList>
    </citation>
    <scope>IDENTIFICATION</scope>
</reference>
<dbReference type="InterPro" id="IPR004269">
    <property type="entry name" value="Folate_rcpt"/>
</dbReference>
<dbReference type="EMBL" id="AGCU01011243">
    <property type="status" value="NOT_ANNOTATED_CDS"/>
    <property type="molecule type" value="Genomic_DNA"/>
</dbReference>
<sequence>MSGRGSAWALGTCWDLSGHCLAGGKHKAAPGPEGHLGICQLYAANACCSSKVAQEISSTPLNIYWNRCGNLSPRCEQYLQRVECFYCCSPSAARWPHPQRPTAVLEVPLCLSFCEKWYTACQDDLTCAHNWVSDWQRGPQGNNCSQDCVSYHQVSA</sequence>
<dbReference type="OMA" id="CQIYAES"/>
<keyword evidence="2" id="KW-0732">Signal</keyword>
<feature type="domain" description="Folate receptor-like" evidence="4">
    <location>
        <begin position="20"/>
        <end position="155"/>
    </location>
</feature>